<dbReference type="EMBL" id="CP009287">
    <property type="protein sequence ID" value="AIQ67647.1"/>
    <property type="molecule type" value="Genomic_DNA"/>
</dbReference>
<dbReference type="PANTHER" id="PTHR30193:SF37">
    <property type="entry name" value="INNER MEMBRANE ABC TRANSPORTER PERMEASE PROTEIN YCJO"/>
    <property type="match status" value="1"/>
</dbReference>
<organism evidence="9 10">
    <name type="scientific">Paenibacillus graminis</name>
    <dbReference type="NCBI Taxonomy" id="189425"/>
    <lineage>
        <taxon>Bacteria</taxon>
        <taxon>Bacillati</taxon>
        <taxon>Bacillota</taxon>
        <taxon>Bacilli</taxon>
        <taxon>Bacillales</taxon>
        <taxon>Paenibacillaceae</taxon>
        <taxon>Paenibacillus</taxon>
    </lineage>
</organism>
<evidence type="ECO:0000313" key="9">
    <source>
        <dbReference type="EMBL" id="AIQ67647.1"/>
    </source>
</evidence>
<dbReference type="Gene3D" id="1.10.3720.10">
    <property type="entry name" value="MetI-like"/>
    <property type="match status" value="1"/>
</dbReference>
<feature type="transmembrane region" description="Helical" evidence="7">
    <location>
        <begin position="72"/>
        <end position="94"/>
    </location>
</feature>
<keyword evidence="4 7" id="KW-0812">Transmembrane</keyword>
<dbReference type="GO" id="GO:0055085">
    <property type="term" value="P:transmembrane transport"/>
    <property type="evidence" value="ECO:0007669"/>
    <property type="project" value="InterPro"/>
</dbReference>
<evidence type="ECO:0000259" key="8">
    <source>
        <dbReference type="PROSITE" id="PS50928"/>
    </source>
</evidence>
<keyword evidence="6 7" id="KW-0472">Membrane</keyword>
<comment type="subcellular location">
    <subcellularLocation>
        <location evidence="1 7">Cell membrane</location>
        <topology evidence="1 7">Multi-pass membrane protein</topology>
    </subcellularLocation>
</comment>
<keyword evidence="5 7" id="KW-1133">Transmembrane helix</keyword>
<dbReference type="InterPro" id="IPR051393">
    <property type="entry name" value="ABC_transporter_permease"/>
</dbReference>
<evidence type="ECO:0000313" key="10">
    <source>
        <dbReference type="Proteomes" id="UP000029500"/>
    </source>
</evidence>
<name>A0A089M370_9BACL</name>
<evidence type="ECO:0000256" key="5">
    <source>
        <dbReference type="ARBA" id="ARBA00022989"/>
    </source>
</evidence>
<dbReference type="OrthoDB" id="42781at2"/>
<dbReference type="STRING" id="189425.PGRAT_08375"/>
<dbReference type="InterPro" id="IPR035906">
    <property type="entry name" value="MetI-like_sf"/>
</dbReference>
<feature type="transmembrane region" description="Helical" evidence="7">
    <location>
        <begin position="106"/>
        <end position="127"/>
    </location>
</feature>
<evidence type="ECO:0000256" key="7">
    <source>
        <dbReference type="RuleBase" id="RU363032"/>
    </source>
</evidence>
<dbReference type="KEGG" id="pgm:PGRAT_08375"/>
<dbReference type="SUPFAM" id="SSF161098">
    <property type="entry name" value="MetI-like"/>
    <property type="match status" value="1"/>
</dbReference>
<comment type="similarity">
    <text evidence="7">Belongs to the binding-protein-dependent transport system permease family.</text>
</comment>
<reference evidence="9 10" key="1">
    <citation type="submission" date="2014-08" db="EMBL/GenBank/DDBJ databases">
        <title>Comparative genomics of the Paenibacillus odorifer group.</title>
        <authorList>
            <person name="den Bakker H.C."/>
            <person name="Tsai Y.-C."/>
            <person name="Martin N."/>
            <person name="Korlach J."/>
            <person name="Wiedmann M."/>
        </authorList>
    </citation>
    <scope>NUCLEOTIDE SEQUENCE [LARGE SCALE GENOMIC DNA]</scope>
    <source>
        <strain evidence="9 10">DSM 15220</strain>
    </source>
</reference>
<keyword evidence="2 7" id="KW-0813">Transport</keyword>
<gene>
    <name evidence="9" type="ORF">PGRAT_08375</name>
</gene>
<dbReference type="RefSeq" id="WP_025707922.1">
    <property type="nucleotide sequence ID" value="NZ_CP009287.1"/>
</dbReference>
<feature type="domain" description="ABC transmembrane type-1" evidence="8">
    <location>
        <begin position="68"/>
        <end position="282"/>
    </location>
</feature>
<sequence>MNKYLGNKSALALFLLPALLLYSVILIYPVLQTVVRSFYDWDGLSTAAFSGFANYRELFNDPLLSTSLKNGLIFALVLAVFQIGLGTVLALVCANPRTRGRKLLKTAYFIPVVLSVTVVCQLWIAMYDPTNGLVNKLFGLLNIPYRQNWLSSPTQSIIAIAFVNAWQFMGYQFSLLYAGVKAVPEDYFEAATIDGCGKWRAHWHVTLPLMRETYKFCFTIAITSGIGAFVQMLIMTNGGPGTTNYTMTFMIYRYAFMESNYGYACAVSVLLVLISLVATVVINKVFDRGQNA</sequence>
<protein>
    <submittedName>
        <fullName evidence="9">Sugar ABC transporter permease</fullName>
    </submittedName>
</protein>
<accession>A0A089M370</accession>
<evidence type="ECO:0000256" key="1">
    <source>
        <dbReference type="ARBA" id="ARBA00004651"/>
    </source>
</evidence>
<feature type="transmembrane region" description="Helical" evidence="7">
    <location>
        <begin position="12"/>
        <end position="31"/>
    </location>
</feature>
<feature type="transmembrane region" description="Helical" evidence="7">
    <location>
        <begin position="261"/>
        <end position="282"/>
    </location>
</feature>
<feature type="transmembrane region" description="Helical" evidence="7">
    <location>
        <begin position="216"/>
        <end position="234"/>
    </location>
</feature>
<dbReference type="Proteomes" id="UP000029500">
    <property type="component" value="Chromosome"/>
</dbReference>
<dbReference type="Pfam" id="PF00528">
    <property type="entry name" value="BPD_transp_1"/>
    <property type="match status" value="1"/>
</dbReference>
<evidence type="ECO:0000256" key="3">
    <source>
        <dbReference type="ARBA" id="ARBA00022475"/>
    </source>
</evidence>
<evidence type="ECO:0000256" key="2">
    <source>
        <dbReference type="ARBA" id="ARBA00022448"/>
    </source>
</evidence>
<keyword evidence="3" id="KW-1003">Cell membrane</keyword>
<evidence type="ECO:0000256" key="4">
    <source>
        <dbReference type="ARBA" id="ARBA00022692"/>
    </source>
</evidence>
<proteinExistence type="inferred from homology"/>
<dbReference type="InterPro" id="IPR000515">
    <property type="entry name" value="MetI-like"/>
</dbReference>
<dbReference type="GO" id="GO:0005886">
    <property type="term" value="C:plasma membrane"/>
    <property type="evidence" value="ECO:0007669"/>
    <property type="project" value="UniProtKB-SubCell"/>
</dbReference>
<evidence type="ECO:0000256" key="6">
    <source>
        <dbReference type="ARBA" id="ARBA00023136"/>
    </source>
</evidence>
<dbReference type="PANTHER" id="PTHR30193">
    <property type="entry name" value="ABC TRANSPORTER PERMEASE PROTEIN"/>
    <property type="match status" value="1"/>
</dbReference>
<keyword evidence="10" id="KW-1185">Reference proteome</keyword>
<dbReference type="HOGENOM" id="CLU_016047_0_0_9"/>
<dbReference type="CDD" id="cd06261">
    <property type="entry name" value="TM_PBP2"/>
    <property type="match status" value="1"/>
</dbReference>
<dbReference type="AlphaFoldDB" id="A0A089M370"/>
<dbReference type="PROSITE" id="PS50928">
    <property type="entry name" value="ABC_TM1"/>
    <property type="match status" value="1"/>
</dbReference>
<dbReference type="eggNOG" id="COG1175">
    <property type="taxonomic scope" value="Bacteria"/>
</dbReference>